<dbReference type="EMBL" id="JAECSB010000031">
    <property type="protein sequence ID" value="MBH5143056.1"/>
    <property type="molecule type" value="Genomic_DNA"/>
</dbReference>
<keyword evidence="1" id="KW-1133">Transmembrane helix</keyword>
<gene>
    <name evidence="2" type="ORF">I3517_10545</name>
    <name evidence="3" type="ORF">QIE55_25280</name>
</gene>
<dbReference type="Proteomes" id="UP001230933">
    <property type="component" value="Chromosome"/>
</dbReference>
<sequence length="165" mass="16727">MEFWLTNCTATIHDWFHTDRLAVPMKLSRTLTMSVLVVAAVGAGAGTAVAAPPNAGFDPSQPLLTPTAESNSQAALMLFPGNDPKQAAFDTMANEVNIGWNNGGVQSTLIGANLGVGIGCLSIFPNFIAGCIVGGVIGTVAGVGAGITNGNPNAAPAVEKFFATP</sequence>
<keyword evidence="1" id="KW-0472">Membrane</keyword>
<keyword evidence="1" id="KW-0812">Transmembrane</keyword>
<evidence type="ECO:0000313" key="4">
    <source>
        <dbReference type="Proteomes" id="UP000627573"/>
    </source>
</evidence>
<feature type="transmembrane region" description="Helical" evidence="1">
    <location>
        <begin position="30"/>
        <end position="51"/>
    </location>
</feature>
<proteinExistence type="predicted"/>
<dbReference type="RefSeq" id="WP_019745392.1">
    <property type="nucleotide sequence ID" value="NZ_CP011295.1"/>
</dbReference>
<protein>
    <submittedName>
        <fullName evidence="2">Glycine zipper family protein</fullName>
    </submittedName>
</protein>
<dbReference type="AlphaFoldDB" id="A0A1F2PUW8"/>
<evidence type="ECO:0000256" key="1">
    <source>
        <dbReference type="SAM" id="Phobius"/>
    </source>
</evidence>
<dbReference type="Proteomes" id="UP000627573">
    <property type="component" value="Unassembled WGS sequence"/>
</dbReference>
<accession>A0A1F2PUW8</accession>
<reference evidence="3" key="2">
    <citation type="submission" date="2023-08" db="EMBL/GenBank/DDBJ databases">
        <title>Isolation and Characterization of Rhodococcus erythropolis MGMM8.</title>
        <authorList>
            <person name="Diabankana R.G.C."/>
            <person name="Afordoanyi D.M."/>
            <person name="Validov S.Z."/>
        </authorList>
    </citation>
    <scope>NUCLEOTIDE SEQUENCE</scope>
    <source>
        <strain evidence="3">MGMM8</strain>
    </source>
</reference>
<evidence type="ECO:0000313" key="2">
    <source>
        <dbReference type="EMBL" id="MBH5143056.1"/>
    </source>
</evidence>
<dbReference type="EMBL" id="CP124545">
    <property type="protein sequence ID" value="WGV48810.1"/>
    <property type="molecule type" value="Genomic_DNA"/>
</dbReference>
<organism evidence="2 4">
    <name type="scientific">Rhodococcus erythropolis</name>
    <name type="common">Arthrobacter picolinophilus</name>
    <dbReference type="NCBI Taxonomy" id="1833"/>
    <lineage>
        <taxon>Bacteria</taxon>
        <taxon>Bacillati</taxon>
        <taxon>Actinomycetota</taxon>
        <taxon>Actinomycetes</taxon>
        <taxon>Mycobacteriales</taxon>
        <taxon>Nocardiaceae</taxon>
        <taxon>Rhodococcus</taxon>
        <taxon>Rhodococcus erythropolis group</taxon>
    </lineage>
</organism>
<evidence type="ECO:0000313" key="3">
    <source>
        <dbReference type="EMBL" id="WGV48810.1"/>
    </source>
</evidence>
<reference evidence="2 4" key="1">
    <citation type="submission" date="2020-12" db="EMBL/GenBank/DDBJ databases">
        <title>Draft genome sequence of furan degrading bacterial strain FUR100.</title>
        <authorList>
            <person name="Woiski C."/>
        </authorList>
    </citation>
    <scope>NUCLEOTIDE SEQUENCE [LARGE SCALE GENOMIC DNA]</scope>
    <source>
        <strain evidence="2 4">FUR100</strain>
    </source>
</reference>
<keyword evidence="4" id="KW-1185">Reference proteome</keyword>
<name>A0A1F2PUW8_RHOER</name>